<dbReference type="SUPFAM" id="SSF54373">
    <property type="entry name" value="FAD-linked reductases, C-terminal domain"/>
    <property type="match status" value="1"/>
</dbReference>
<evidence type="ECO:0000313" key="4">
    <source>
        <dbReference type="EMBL" id="AJY45921.1"/>
    </source>
</evidence>
<dbReference type="OrthoDB" id="9805337at2"/>
<evidence type="ECO:0000256" key="1">
    <source>
        <dbReference type="ARBA" id="ARBA00023002"/>
    </source>
</evidence>
<dbReference type="InterPro" id="IPR036188">
    <property type="entry name" value="FAD/NAD-bd_sf"/>
</dbReference>
<accession>A0A0D5LP79</accession>
<keyword evidence="1" id="KW-0560">Oxidoreductase</keyword>
<dbReference type="PATRIC" id="fig|1486262.3.peg.2062"/>
<name>A0A0D5LP79_MAREN</name>
<protein>
    <submittedName>
        <fullName evidence="4">Amino acid dehydrogenase</fullName>
    </submittedName>
</protein>
<dbReference type="KEGG" id="mey:TM49_09975"/>
<reference evidence="4 5" key="1">
    <citation type="journal article" date="2015" name="Genome Announc.">
        <title>Complete genome sequence of Martelella endophytica YC6887, which has antifungal activity associated with a halophyte.</title>
        <authorList>
            <person name="Khan A."/>
            <person name="Khan H."/>
            <person name="Chung E.J."/>
            <person name="Hossain M.T."/>
            <person name="Chung Y.R."/>
        </authorList>
    </citation>
    <scope>NUCLEOTIDE SEQUENCE [LARGE SCALE GENOMIC DNA]</scope>
    <source>
        <strain evidence="4">YC6887</strain>
    </source>
</reference>
<dbReference type="InterPro" id="IPR006076">
    <property type="entry name" value="FAD-dep_OxRdtase"/>
</dbReference>
<feature type="domain" description="FAD dependent oxidoreductase" evidence="3">
    <location>
        <begin position="8"/>
        <end position="398"/>
    </location>
</feature>
<keyword evidence="2" id="KW-1133">Transmembrane helix</keyword>
<dbReference type="STRING" id="1486262.TM49_09975"/>
<feature type="transmembrane region" description="Helical" evidence="2">
    <location>
        <begin position="6"/>
        <end position="26"/>
    </location>
</feature>
<dbReference type="AlphaFoldDB" id="A0A0D5LP79"/>
<sequence length="416" mass="44937">MNMENRADAVVIGGGIIGSMAALYLLRSGRAVKIIEREHVAAGASAGNAGILAFPEIVPIPAPGVTFKAPGWLMDPLGPLAIRPAYAPKLAPWFWNFTRASTRRYFERSLGVQKALMKLSVEEYEKLRVEPSLSPFIDNTGTLDLYDSATTFKAAAEDWAHKKAAGFEFHRVGRAEIEELQPGLAPEFQHAIYSEAGLQVNDPAAFTQAVAALAEQEGATILKGEATALEAMENGARIRLADGTTIEAATVVVACGAWSKRLAASLGERVLLDTERGYNTTLPAAAFDIRRQLYFNDHSFVVTPLKDRIRVGGAVEFGGLELKPNFKRSDALMKLATRFLPGLKAEGGEQWMGFRPSMPDCLPVIDRSKKAPAVLYAFGHGHLGLTQSAATGRIVAELAGNTPPSTDLANLRFDRF</sequence>
<dbReference type="Gene3D" id="3.50.50.60">
    <property type="entry name" value="FAD/NAD(P)-binding domain"/>
    <property type="match status" value="2"/>
</dbReference>
<dbReference type="EMBL" id="CP010803">
    <property type="protein sequence ID" value="AJY45921.1"/>
    <property type="molecule type" value="Genomic_DNA"/>
</dbReference>
<keyword evidence="5" id="KW-1185">Reference proteome</keyword>
<organism evidence="4 5">
    <name type="scientific">Martelella endophytica</name>
    <dbReference type="NCBI Taxonomy" id="1486262"/>
    <lineage>
        <taxon>Bacteria</taxon>
        <taxon>Pseudomonadati</taxon>
        <taxon>Pseudomonadota</taxon>
        <taxon>Alphaproteobacteria</taxon>
        <taxon>Hyphomicrobiales</taxon>
        <taxon>Aurantimonadaceae</taxon>
        <taxon>Martelella</taxon>
    </lineage>
</organism>
<proteinExistence type="predicted"/>
<dbReference type="PANTHER" id="PTHR13847:SF289">
    <property type="entry name" value="GLYCINE OXIDASE"/>
    <property type="match status" value="1"/>
</dbReference>
<gene>
    <name evidence="4" type="ORF">TM49_09975</name>
</gene>
<evidence type="ECO:0000256" key="2">
    <source>
        <dbReference type="SAM" id="Phobius"/>
    </source>
</evidence>
<evidence type="ECO:0000259" key="3">
    <source>
        <dbReference type="Pfam" id="PF01266"/>
    </source>
</evidence>
<dbReference type="SUPFAM" id="SSF51905">
    <property type="entry name" value="FAD/NAD(P)-binding domain"/>
    <property type="match status" value="1"/>
</dbReference>
<dbReference type="HOGENOM" id="CLU_007884_9_0_5"/>
<dbReference type="Pfam" id="PF01266">
    <property type="entry name" value="DAO"/>
    <property type="match status" value="1"/>
</dbReference>
<dbReference type="Gene3D" id="3.30.9.10">
    <property type="entry name" value="D-Amino Acid Oxidase, subunit A, domain 2"/>
    <property type="match status" value="1"/>
</dbReference>
<keyword evidence="2" id="KW-0812">Transmembrane</keyword>
<dbReference type="Proteomes" id="UP000032611">
    <property type="component" value="Chromosome"/>
</dbReference>
<keyword evidence="2" id="KW-0472">Membrane</keyword>
<dbReference type="PANTHER" id="PTHR13847">
    <property type="entry name" value="SARCOSINE DEHYDROGENASE-RELATED"/>
    <property type="match status" value="1"/>
</dbReference>
<dbReference type="GO" id="GO:0005737">
    <property type="term" value="C:cytoplasm"/>
    <property type="evidence" value="ECO:0007669"/>
    <property type="project" value="TreeGrafter"/>
</dbReference>
<evidence type="ECO:0000313" key="5">
    <source>
        <dbReference type="Proteomes" id="UP000032611"/>
    </source>
</evidence>
<dbReference type="GO" id="GO:0016491">
    <property type="term" value="F:oxidoreductase activity"/>
    <property type="evidence" value="ECO:0007669"/>
    <property type="project" value="UniProtKB-KW"/>
</dbReference>